<protein>
    <submittedName>
        <fullName evidence="1">YlbF family regulator</fullName>
    </submittedName>
</protein>
<dbReference type="PANTHER" id="PTHR38448:SF2">
    <property type="entry name" value="REGULATORY PROTEIN YLBF"/>
    <property type="match status" value="1"/>
</dbReference>
<dbReference type="Pfam" id="PF06133">
    <property type="entry name" value="Com_YlbF"/>
    <property type="match status" value="1"/>
</dbReference>
<dbReference type="AlphaFoldDB" id="A0AAU8IC66"/>
<dbReference type="RefSeq" id="WP_240697273.1">
    <property type="nucleotide sequence ID" value="NZ_CP159510.1"/>
</dbReference>
<proteinExistence type="predicted"/>
<dbReference type="InterPro" id="IPR023378">
    <property type="entry name" value="YheA/YmcA-like_dom_sf"/>
</dbReference>
<dbReference type="InterPro" id="IPR052767">
    <property type="entry name" value="Bact_com_dev_regulator"/>
</dbReference>
<dbReference type="InterPro" id="IPR010368">
    <property type="entry name" value="Com_YlbF"/>
</dbReference>
<sequence>MVTMESVSLLDEAEQLADMLTHSELYEKYMICRNHVAASSSAQQVIRKFKIIREKYNEVQRFGRYHPDFKKVIRQMMDVKREVDLHPVIADYKHAEKELDDLLGQVSLELARSVSKSVKVPTGDPFFDRACNAGCGAGGKCKCRTTRSA</sequence>
<dbReference type="EMBL" id="CP159510">
    <property type="protein sequence ID" value="XCJ15954.1"/>
    <property type="molecule type" value="Genomic_DNA"/>
</dbReference>
<name>A0AAU8IC66_9BACL</name>
<accession>A0AAU8IC66</accession>
<organism evidence="1">
    <name type="scientific">Sporolactobacillus sp. Y61</name>
    <dbReference type="NCBI Taxonomy" id="3160863"/>
    <lineage>
        <taxon>Bacteria</taxon>
        <taxon>Bacillati</taxon>
        <taxon>Bacillota</taxon>
        <taxon>Bacilli</taxon>
        <taxon>Bacillales</taxon>
        <taxon>Sporolactobacillaceae</taxon>
        <taxon>Sporolactobacillus</taxon>
    </lineage>
</organism>
<dbReference type="PANTHER" id="PTHR38448">
    <property type="entry name" value="REGULATORY PROTEIN YLBF-RELATED"/>
    <property type="match status" value="1"/>
</dbReference>
<gene>
    <name evidence="1" type="ORF">ABNN70_09540</name>
</gene>
<evidence type="ECO:0000313" key="1">
    <source>
        <dbReference type="EMBL" id="XCJ15954.1"/>
    </source>
</evidence>
<reference evidence="1" key="1">
    <citation type="submission" date="2024-06" db="EMBL/GenBank/DDBJ databases">
        <authorList>
            <person name="Fan A."/>
            <person name="Zhang F.Y."/>
            <person name="Zhang L."/>
        </authorList>
    </citation>
    <scope>NUCLEOTIDE SEQUENCE</scope>
    <source>
        <strain evidence="1">Y61</strain>
    </source>
</reference>
<dbReference type="SUPFAM" id="SSF158622">
    <property type="entry name" value="YheA/YmcA-like"/>
    <property type="match status" value="1"/>
</dbReference>
<dbReference type="Gene3D" id="1.20.1500.10">
    <property type="entry name" value="YheA/YmcA-like"/>
    <property type="match status" value="1"/>
</dbReference>